<organism evidence="3 4">
    <name type="scientific">Undibacterium hunanense</name>
    <dbReference type="NCBI Taxonomy" id="2762292"/>
    <lineage>
        <taxon>Bacteria</taxon>
        <taxon>Pseudomonadati</taxon>
        <taxon>Pseudomonadota</taxon>
        <taxon>Betaproteobacteria</taxon>
        <taxon>Burkholderiales</taxon>
        <taxon>Oxalobacteraceae</taxon>
        <taxon>Undibacterium</taxon>
    </lineage>
</organism>
<dbReference type="Gene3D" id="3.30.420.10">
    <property type="entry name" value="Ribonuclease H-like superfamily/Ribonuclease H"/>
    <property type="match status" value="1"/>
</dbReference>
<reference evidence="3 4" key="1">
    <citation type="submission" date="2020-08" db="EMBL/GenBank/DDBJ databases">
        <title>Novel species isolated from subtropical streams in China.</title>
        <authorList>
            <person name="Lu H."/>
        </authorList>
    </citation>
    <scope>NUCLEOTIDE SEQUENCE [LARGE SCALE GENOMIC DNA]</scope>
    <source>
        <strain evidence="3 4">CY18W</strain>
    </source>
</reference>
<keyword evidence="4" id="KW-1185">Reference proteome</keyword>
<protein>
    <submittedName>
        <fullName evidence="3">IS21 family transposase</fullName>
    </submittedName>
</protein>
<dbReference type="InterPro" id="IPR036397">
    <property type="entry name" value="RNaseH_sf"/>
</dbReference>
<dbReference type="InterPro" id="IPR001584">
    <property type="entry name" value="Integrase_cat-core"/>
</dbReference>
<evidence type="ECO:0000313" key="4">
    <source>
        <dbReference type="Proteomes" id="UP000650424"/>
    </source>
</evidence>
<dbReference type="PROSITE" id="PS50994">
    <property type="entry name" value="INTEGRASE"/>
    <property type="match status" value="1"/>
</dbReference>
<dbReference type="InterPro" id="IPR054353">
    <property type="entry name" value="IstA-like_C"/>
</dbReference>
<dbReference type="InterPro" id="IPR012337">
    <property type="entry name" value="RNaseH-like_sf"/>
</dbReference>
<evidence type="ECO:0000313" key="3">
    <source>
        <dbReference type="EMBL" id="MBC3920045.1"/>
    </source>
</evidence>
<gene>
    <name evidence="3" type="ORF">H8L32_21435</name>
</gene>
<evidence type="ECO:0000259" key="2">
    <source>
        <dbReference type="PROSITE" id="PS50994"/>
    </source>
</evidence>
<dbReference type="EMBL" id="JACOGF010000013">
    <property type="protein sequence ID" value="MBC3920045.1"/>
    <property type="molecule type" value="Genomic_DNA"/>
</dbReference>
<comment type="similarity">
    <text evidence="1">Belongs to the transposase IS21/IS408/IS1162 family.</text>
</comment>
<dbReference type="RefSeq" id="WP_186949311.1">
    <property type="nucleotide sequence ID" value="NZ_JACOGF010000013.1"/>
</dbReference>
<name>A0ABR6ZW02_9BURK</name>
<sequence length="521" mass="60337">MQKIRDVLHCLLDQKKSQRVTAVICNVARKTVADYLTRFQLAQLPWPLPIDLYDDQLKLNLFPKSANKNNRPDPEIEYALVHVESKKKGFTRSQMYRELVTDQNKSHLISYSAFCRQYKQYKKTLKLSLRRTRIAGEICMVDYAGQTMKITNPKTGVTRNVQIFVGMLGSSNYTFCEASESQRLEDWLGSHVRMFEYFAGTPELVIHDNLKSAVIKTSLYTPLINESYKALCRHYHIHPLAARAYKPRDKGGVELTVQIITRWILFVLRKRVFFSLEELNAEIALLLEDMNHRPFKQLPGSRYSNWQEIEKPTLRSLPDSKYEFAIWTISRAGEDYHVNCNDHYYSVPYTYRNLEMSIRATEKKIEIIYKGKRIASHDKSQIKGGKTTDRNHQPPQHKIFDGWNVEDCLKWAAGLGEHVEQFMRHQLLKVNNRNVGYRVQGAFKKIALEYGNVRLNAACRYALACGAMSTDGIKTILSRNLDSKIDESNPVNESKSMTTATDHENLRGQNYYKNILSLESE</sequence>
<proteinExistence type="inferred from homology"/>
<accession>A0ABR6ZW02</accession>
<dbReference type="NCBIfam" id="NF033546">
    <property type="entry name" value="transpos_IS21"/>
    <property type="match status" value="1"/>
</dbReference>
<dbReference type="SUPFAM" id="SSF53098">
    <property type="entry name" value="Ribonuclease H-like"/>
    <property type="match status" value="1"/>
</dbReference>
<dbReference type="PANTHER" id="PTHR35004:SF8">
    <property type="entry name" value="TRANSPOSASE RV3428C-RELATED"/>
    <property type="match status" value="1"/>
</dbReference>
<evidence type="ECO:0000256" key="1">
    <source>
        <dbReference type="ARBA" id="ARBA00009277"/>
    </source>
</evidence>
<dbReference type="Proteomes" id="UP000650424">
    <property type="component" value="Unassembled WGS sequence"/>
</dbReference>
<dbReference type="PANTHER" id="PTHR35004">
    <property type="entry name" value="TRANSPOSASE RV3428C-RELATED"/>
    <property type="match status" value="1"/>
</dbReference>
<dbReference type="Pfam" id="PF22483">
    <property type="entry name" value="Mu-transpos_C_2"/>
    <property type="match status" value="1"/>
</dbReference>
<feature type="domain" description="Integrase catalytic" evidence="2">
    <location>
        <begin position="130"/>
        <end position="313"/>
    </location>
</feature>
<comment type="caution">
    <text evidence="3">The sequence shown here is derived from an EMBL/GenBank/DDBJ whole genome shotgun (WGS) entry which is preliminary data.</text>
</comment>